<sequence>MTNHCVYAKDTLLAKNMNLSPDNIQQDICFPKNYKDSNLQGKPKGLRKDLSKRGLWRDKMKL</sequence>
<feature type="non-terminal residue" evidence="2">
    <location>
        <position position="62"/>
    </location>
</feature>
<feature type="compositionally biased region" description="Basic and acidic residues" evidence="1">
    <location>
        <begin position="46"/>
        <end position="62"/>
    </location>
</feature>
<keyword evidence="3" id="KW-1185">Reference proteome</keyword>
<dbReference type="Proteomes" id="UP000789901">
    <property type="component" value="Unassembled WGS sequence"/>
</dbReference>
<evidence type="ECO:0000256" key="1">
    <source>
        <dbReference type="SAM" id="MobiDB-lite"/>
    </source>
</evidence>
<name>A0ABN7VPA4_GIGMA</name>
<evidence type="ECO:0000313" key="2">
    <source>
        <dbReference type="EMBL" id="CAG8786562.1"/>
    </source>
</evidence>
<protein>
    <submittedName>
        <fullName evidence="2">29746_t:CDS:1</fullName>
    </submittedName>
</protein>
<feature type="region of interest" description="Disordered" evidence="1">
    <location>
        <begin position="37"/>
        <end position="62"/>
    </location>
</feature>
<gene>
    <name evidence="2" type="ORF">GMARGA_LOCUS20539</name>
</gene>
<organism evidence="2 3">
    <name type="scientific">Gigaspora margarita</name>
    <dbReference type="NCBI Taxonomy" id="4874"/>
    <lineage>
        <taxon>Eukaryota</taxon>
        <taxon>Fungi</taxon>
        <taxon>Fungi incertae sedis</taxon>
        <taxon>Mucoromycota</taxon>
        <taxon>Glomeromycotina</taxon>
        <taxon>Glomeromycetes</taxon>
        <taxon>Diversisporales</taxon>
        <taxon>Gigasporaceae</taxon>
        <taxon>Gigaspora</taxon>
    </lineage>
</organism>
<comment type="caution">
    <text evidence="2">The sequence shown here is derived from an EMBL/GenBank/DDBJ whole genome shotgun (WGS) entry which is preliminary data.</text>
</comment>
<accession>A0ABN7VPA4</accession>
<dbReference type="EMBL" id="CAJVQB010018112">
    <property type="protein sequence ID" value="CAG8786562.1"/>
    <property type="molecule type" value="Genomic_DNA"/>
</dbReference>
<proteinExistence type="predicted"/>
<reference evidence="2 3" key="1">
    <citation type="submission" date="2021-06" db="EMBL/GenBank/DDBJ databases">
        <authorList>
            <person name="Kallberg Y."/>
            <person name="Tangrot J."/>
            <person name="Rosling A."/>
        </authorList>
    </citation>
    <scope>NUCLEOTIDE SEQUENCE [LARGE SCALE GENOMIC DNA]</scope>
    <source>
        <strain evidence="2 3">120-4 pot B 10/14</strain>
    </source>
</reference>
<evidence type="ECO:0000313" key="3">
    <source>
        <dbReference type="Proteomes" id="UP000789901"/>
    </source>
</evidence>